<dbReference type="PANTHER" id="PTHR13405">
    <property type="entry name" value="NUCLEAR PORE COMPLEX PROTEIN NUP133"/>
    <property type="match status" value="1"/>
</dbReference>
<dbReference type="FunFam" id="1.20.58.1380:FF:000001">
    <property type="entry name" value="Nuclear pore complex protein Nup133"/>
    <property type="match status" value="1"/>
</dbReference>
<reference evidence="10" key="1">
    <citation type="submission" date="2025-08" db="UniProtKB">
        <authorList>
            <consortium name="Ensembl"/>
        </authorList>
    </citation>
    <scope>IDENTIFICATION</scope>
</reference>
<proteinExistence type="inferred from homology"/>
<keyword evidence="5" id="KW-0653">Protein transport</keyword>
<dbReference type="GO" id="GO:0017056">
    <property type="term" value="F:structural constituent of nuclear pore"/>
    <property type="evidence" value="ECO:0007669"/>
    <property type="project" value="InterPro"/>
</dbReference>
<comment type="similarity">
    <text evidence="2">Belongs to the nucleoporin Nup133 family.</text>
</comment>
<reference evidence="10" key="2">
    <citation type="submission" date="2025-09" db="UniProtKB">
        <authorList>
            <consortium name="Ensembl"/>
        </authorList>
    </citation>
    <scope>IDENTIFICATION</scope>
</reference>
<keyword evidence="6" id="KW-0811">Translocation</keyword>
<evidence type="ECO:0000256" key="4">
    <source>
        <dbReference type="ARBA" id="ARBA00022816"/>
    </source>
</evidence>
<evidence type="ECO:0000256" key="3">
    <source>
        <dbReference type="ARBA" id="ARBA00022448"/>
    </source>
</evidence>
<evidence type="ECO:0000259" key="9">
    <source>
        <dbReference type="Pfam" id="PF03177"/>
    </source>
</evidence>
<dbReference type="GO" id="GO:0000972">
    <property type="term" value="P:transcription-dependent tethering of RNA polymerase II gene DNA at nuclear periphery"/>
    <property type="evidence" value="ECO:0007669"/>
    <property type="project" value="TreeGrafter"/>
</dbReference>
<accession>A0A8B9NGH0</accession>
<dbReference type="InterPro" id="IPR015943">
    <property type="entry name" value="WD40/YVTN_repeat-like_dom_sf"/>
</dbReference>
<evidence type="ECO:0000256" key="6">
    <source>
        <dbReference type="ARBA" id="ARBA00023010"/>
    </source>
</evidence>
<dbReference type="InterPro" id="IPR007187">
    <property type="entry name" value="Nucleoporin_Nup133/Nup155_C"/>
</dbReference>
<organism evidence="10 11">
    <name type="scientific">Accipiter nisus</name>
    <name type="common">Eurasian sparrowhawk</name>
    <dbReference type="NCBI Taxonomy" id="211598"/>
    <lineage>
        <taxon>Eukaryota</taxon>
        <taxon>Metazoa</taxon>
        <taxon>Chordata</taxon>
        <taxon>Craniata</taxon>
        <taxon>Vertebrata</taxon>
        <taxon>Euteleostomi</taxon>
        <taxon>Archelosauria</taxon>
        <taxon>Archosauria</taxon>
        <taxon>Dinosauria</taxon>
        <taxon>Saurischia</taxon>
        <taxon>Theropoda</taxon>
        <taxon>Coelurosauria</taxon>
        <taxon>Aves</taxon>
        <taxon>Neognathae</taxon>
        <taxon>Neoaves</taxon>
        <taxon>Telluraves</taxon>
        <taxon>Accipitrimorphae</taxon>
        <taxon>Accipitriformes</taxon>
        <taxon>Accipitridae</taxon>
        <taxon>Accipitrinae</taxon>
        <taxon>Accipiter</taxon>
    </lineage>
</organism>
<dbReference type="Proteomes" id="UP000694541">
    <property type="component" value="Unplaced"/>
</dbReference>
<dbReference type="PANTHER" id="PTHR13405:SF11">
    <property type="entry name" value="NUCLEAR PORE COMPLEX PROTEIN NUP133"/>
    <property type="match status" value="1"/>
</dbReference>
<dbReference type="Pfam" id="PF03177">
    <property type="entry name" value="Nucleoporin_C"/>
    <property type="match status" value="1"/>
</dbReference>
<keyword evidence="11" id="KW-1185">Reference proteome</keyword>
<sequence>MWKICLNSFILSSSRGQLVRLIPDSSGKIHQHALPQGQGMFSGIGRKVSSLLGILSPGHDAVISSVLWDKERSSFYMLTSSNLNKWDIDDSSERYILSWDVNRILKEHITDAIWGSESNYEDIKGGVNIQYMDLQQNRDGLVILAAAWHPRDRPCLVYYTLITVEDKGYQMSDDVVVEVTQYNPSFQSPAFDATSRLEIIAQEDKTKLLKAAFLQYCRKDIVNAQSMVVELFPSNAELDSDAELDRAVTQISVDLMDDYPASDPRWAESVPEEAAGFSNTSLILLHQLEDKTKAHSFFIEFLHQVGAFERLGSFPVRGMPMATRLLLCEHAEKLAATIVLKNHHSRLPDLVNAAILIALNKRECDIPPSLTPADVFFREVSQIDSIFECLLEEEEQILKDMPIESIEWAQIVVNVNNIIKDMLHAACQYRQSKASLYKTGELPEREPEYIPWTASSGLRAAIIRQHGIILKMVYPQVDSNLRSIVAEQLVALLDCFLDGYVSQLKSVDRPADQERYSSLEMEYVQKRSELLSPLLSLGQYQMAAALAEKYCDFDILVQMCEQTDNQARLQRYMSQFADQNFSDFLFRWYLEKGKRGKLLSQPIAQHGQLANFLQAHEHLSWLHEINSQDLQKAHRTLQTLANMETRYFAKKKTLLGLSKLAALASDFSEDILQEKIEEISEQERFLLHQETLPEQLLAEKQLNLNDMPVLSASQLIDMYICDENRRANEYDFKKALDLLEYIDEEEEVDVNDLKLKILCKALQRDGWSSSDGKDDPIEASKDSIFVKILQKLLKEGVQLSEYLPEVKDFLQANELGSLKYNAYFEFVLKANYELYVQGQA</sequence>
<dbReference type="Ensembl" id="ENSANIT00000023358.1">
    <property type="protein sequence ID" value="ENSANIP00000022608.1"/>
    <property type="gene ID" value="ENSANIG00000014824.1"/>
</dbReference>
<feature type="domain" description="Nucleoporin Nup133/Nup155-like C-terminal" evidence="9">
    <location>
        <begin position="477"/>
        <end position="743"/>
    </location>
</feature>
<dbReference type="FunFam" id="1.25.40.700:FF:000001">
    <property type="entry name" value="Nuclear pore complex protein"/>
    <property type="match status" value="1"/>
</dbReference>
<evidence type="ECO:0000256" key="7">
    <source>
        <dbReference type="ARBA" id="ARBA00023132"/>
    </source>
</evidence>
<name>A0A8B9NGH0_9AVES</name>
<dbReference type="GO" id="GO:0006606">
    <property type="term" value="P:protein import into nucleus"/>
    <property type="evidence" value="ECO:0007669"/>
    <property type="project" value="TreeGrafter"/>
</dbReference>
<keyword evidence="7" id="KW-0906">Nuclear pore complex</keyword>
<protein>
    <submittedName>
        <fullName evidence="10">Nucleoporin 133</fullName>
    </submittedName>
</protein>
<evidence type="ECO:0000313" key="10">
    <source>
        <dbReference type="Ensembl" id="ENSANIP00000022608.1"/>
    </source>
</evidence>
<evidence type="ECO:0000256" key="2">
    <source>
        <dbReference type="ARBA" id="ARBA00005569"/>
    </source>
</evidence>
<comment type="subcellular location">
    <subcellularLocation>
        <location evidence="1">Nucleus</location>
        <location evidence="1">Nuclear pore complex</location>
    </subcellularLocation>
</comment>
<dbReference type="SUPFAM" id="SSF117289">
    <property type="entry name" value="Nucleoporin domain"/>
    <property type="match status" value="1"/>
</dbReference>
<evidence type="ECO:0000256" key="1">
    <source>
        <dbReference type="ARBA" id="ARBA00004567"/>
    </source>
</evidence>
<dbReference type="GO" id="GO:0016973">
    <property type="term" value="P:poly(A)+ mRNA export from nucleus"/>
    <property type="evidence" value="ECO:0007669"/>
    <property type="project" value="TreeGrafter"/>
</dbReference>
<dbReference type="InterPro" id="IPR037624">
    <property type="entry name" value="Nup133-like"/>
</dbReference>
<dbReference type="Gene3D" id="1.25.40.700">
    <property type="match status" value="1"/>
</dbReference>
<dbReference type="GO" id="GO:0031080">
    <property type="term" value="C:nuclear pore outer ring"/>
    <property type="evidence" value="ECO:0007669"/>
    <property type="project" value="TreeGrafter"/>
</dbReference>
<evidence type="ECO:0000256" key="5">
    <source>
        <dbReference type="ARBA" id="ARBA00022927"/>
    </source>
</evidence>
<keyword evidence="8" id="KW-0539">Nucleus</keyword>
<dbReference type="AlphaFoldDB" id="A0A8B9NGH0"/>
<keyword evidence="3" id="KW-0813">Transport</keyword>
<keyword evidence="4" id="KW-0509">mRNA transport</keyword>
<dbReference type="Gene3D" id="2.130.10.10">
    <property type="entry name" value="YVTN repeat-like/Quinoprotein amine dehydrogenase"/>
    <property type="match status" value="1"/>
</dbReference>
<dbReference type="Gene3D" id="1.20.58.1380">
    <property type="match status" value="1"/>
</dbReference>
<evidence type="ECO:0000256" key="8">
    <source>
        <dbReference type="ARBA" id="ARBA00023242"/>
    </source>
</evidence>
<evidence type="ECO:0000313" key="11">
    <source>
        <dbReference type="Proteomes" id="UP000694541"/>
    </source>
</evidence>